<comment type="caution">
    <text evidence="2">The sequence shown here is derived from an EMBL/GenBank/DDBJ whole genome shotgun (WGS) entry which is preliminary data.</text>
</comment>
<keyword evidence="1" id="KW-0560">Oxidoreductase</keyword>
<dbReference type="Gene3D" id="3.40.50.720">
    <property type="entry name" value="NAD(P)-binding Rossmann-like Domain"/>
    <property type="match status" value="1"/>
</dbReference>
<dbReference type="InterPro" id="IPR036291">
    <property type="entry name" value="NAD(P)-bd_dom_sf"/>
</dbReference>
<sequence>MSSQAAKLNEGIDLAGKNVAISGGTQGIGAATGIRFAQAGASVFVIGRNEELGNKVVEELKKAGKGGKAEFIKADLSLVSSVKTLADQLKQKTGGELHYLITTQGGPPNGTFSLTSEDHESHFAIQVLSRFGLAYLLAQSGTLKDTWVTICAPGGEKSAPPDLEDLELKNEEERQRYLPMRIIKAGTRDGAVMDGLVSQFSSAFPSLRAVHAFPGYVHTSAASNQSFPRPLVLLQSLFGPLLARTIGNTPTTYAEVPFYLAANPQARGKGLEYTNEKLKPLGAPSWTKDQPELRKKLWEKMAAMIQ</sequence>
<dbReference type="OrthoDB" id="2898509at2759"/>
<evidence type="ECO:0000256" key="1">
    <source>
        <dbReference type="ARBA" id="ARBA00023002"/>
    </source>
</evidence>
<protein>
    <recommendedName>
        <fullName evidence="4">NAD(P)-binding protein</fullName>
    </recommendedName>
</protein>
<dbReference type="PANTHER" id="PTHR47534">
    <property type="entry name" value="YALI0E05731P"/>
    <property type="match status" value="1"/>
</dbReference>
<name>A0A1Y2FZ38_9BASI</name>
<dbReference type="SUPFAM" id="SSF51735">
    <property type="entry name" value="NAD(P)-binding Rossmann-fold domains"/>
    <property type="match status" value="1"/>
</dbReference>
<reference evidence="2 3" key="1">
    <citation type="submission" date="2016-07" db="EMBL/GenBank/DDBJ databases">
        <title>Pervasive Adenine N6-methylation of Active Genes in Fungi.</title>
        <authorList>
            <consortium name="DOE Joint Genome Institute"/>
            <person name="Mondo S.J."/>
            <person name="Dannebaum R.O."/>
            <person name="Kuo R.C."/>
            <person name="Labutti K."/>
            <person name="Haridas S."/>
            <person name="Kuo A."/>
            <person name="Salamov A."/>
            <person name="Ahrendt S.R."/>
            <person name="Lipzen A."/>
            <person name="Sullivan W."/>
            <person name="Andreopoulos W.B."/>
            <person name="Clum A."/>
            <person name="Lindquist E."/>
            <person name="Daum C."/>
            <person name="Ramamoorthy G.K."/>
            <person name="Gryganskyi A."/>
            <person name="Culley D."/>
            <person name="Magnuson J.K."/>
            <person name="James T.Y."/>
            <person name="O'Malley M.A."/>
            <person name="Stajich J.E."/>
            <person name="Spatafora J.W."/>
            <person name="Visel A."/>
            <person name="Grigoriev I.V."/>
        </authorList>
    </citation>
    <scope>NUCLEOTIDE SEQUENCE [LARGE SCALE GENOMIC DNA]</scope>
    <source>
        <strain evidence="2 3">62-1032</strain>
    </source>
</reference>
<dbReference type="AlphaFoldDB" id="A0A1Y2FZ38"/>
<dbReference type="Proteomes" id="UP000193467">
    <property type="component" value="Unassembled WGS sequence"/>
</dbReference>
<dbReference type="InterPro" id="IPR052228">
    <property type="entry name" value="Sec_Metab_Biosynth_Oxidored"/>
</dbReference>
<dbReference type="Pfam" id="PF00106">
    <property type="entry name" value="adh_short"/>
    <property type="match status" value="1"/>
</dbReference>
<dbReference type="GO" id="GO:0016491">
    <property type="term" value="F:oxidoreductase activity"/>
    <property type="evidence" value="ECO:0007669"/>
    <property type="project" value="UniProtKB-KW"/>
</dbReference>
<keyword evidence="3" id="KW-1185">Reference proteome</keyword>
<dbReference type="InterPro" id="IPR002347">
    <property type="entry name" value="SDR_fam"/>
</dbReference>
<gene>
    <name evidence="2" type="ORF">BCR35DRAFT_300532</name>
</gene>
<accession>A0A1Y2FZ38</accession>
<dbReference type="InParanoid" id="A0A1Y2FZ38"/>
<dbReference type="STRING" id="106004.A0A1Y2FZ38"/>
<dbReference type="PANTHER" id="PTHR47534:SF3">
    <property type="entry name" value="ALCOHOL DEHYDROGENASE-LIKE C-TERMINAL DOMAIN-CONTAINING PROTEIN"/>
    <property type="match status" value="1"/>
</dbReference>
<dbReference type="EMBL" id="MCGR01000006">
    <property type="protein sequence ID" value="ORY89376.1"/>
    <property type="molecule type" value="Genomic_DNA"/>
</dbReference>
<organism evidence="2 3">
    <name type="scientific">Leucosporidium creatinivorum</name>
    <dbReference type="NCBI Taxonomy" id="106004"/>
    <lineage>
        <taxon>Eukaryota</taxon>
        <taxon>Fungi</taxon>
        <taxon>Dikarya</taxon>
        <taxon>Basidiomycota</taxon>
        <taxon>Pucciniomycotina</taxon>
        <taxon>Microbotryomycetes</taxon>
        <taxon>Leucosporidiales</taxon>
        <taxon>Leucosporidium</taxon>
    </lineage>
</organism>
<evidence type="ECO:0000313" key="2">
    <source>
        <dbReference type="EMBL" id="ORY89376.1"/>
    </source>
</evidence>
<proteinExistence type="predicted"/>
<evidence type="ECO:0000313" key="3">
    <source>
        <dbReference type="Proteomes" id="UP000193467"/>
    </source>
</evidence>
<evidence type="ECO:0008006" key="4">
    <source>
        <dbReference type="Google" id="ProtNLM"/>
    </source>
</evidence>